<gene>
    <name evidence="2" type="ORF">GPA25_12930</name>
</gene>
<dbReference type="InterPro" id="IPR045584">
    <property type="entry name" value="Pilin-like"/>
</dbReference>
<evidence type="ECO:0000313" key="2">
    <source>
        <dbReference type="EMBL" id="NMG75664.1"/>
    </source>
</evidence>
<evidence type="ECO:0000313" key="3">
    <source>
        <dbReference type="Proteomes" id="UP000648984"/>
    </source>
</evidence>
<dbReference type="Proteomes" id="UP000648984">
    <property type="component" value="Unassembled WGS sequence"/>
</dbReference>
<comment type="caution">
    <text evidence="2">The sequence shown here is derived from an EMBL/GenBank/DDBJ whole genome shotgun (WGS) entry which is preliminary data.</text>
</comment>
<evidence type="ECO:0000256" key="1">
    <source>
        <dbReference type="SAM" id="MobiDB-lite"/>
    </source>
</evidence>
<feature type="region of interest" description="Disordered" evidence="1">
    <location>
        <begin position="95"/>
        <end position="124"/>
    </location>
</feature>
<dbReference type="NCBIfam" id="TIGR02532">
    <property type="entry name" value="IV_pilin_GFxxxE"/>
    <property type="match status" value="1"/>
</dbReference>
<dbReference type="SUPFAM" id="SSF54523">
    <property type="entry name" value="Pili subunits"/>
    <property type="match status" value="1"/>
</dbReference>
<protein>
    <submittedName>
        <fullName evidence="2">Prepilin-type N-terminal cleavage/methylation domain-containing protein</fullName>
    </submittedName>
</protein>
<name>A0ABX1QB97_9RHOO</name>
<dbReference type="PROSITE" id="PS00409">
    <property type="entry name" value="PROKAR_NTER_METHYL"/>
    <property type="match status" value="1"/>
</dbReference>
<organism evidence="2 3">
    <name type="scientific">Aromatoleum diolicum</name>
    <dbReference type="NCBI Taxonomy" id="75796"/>
    <lineage>
        <taxon>Bacteria</taxon>
        <taxon>Pseudomonadati</taxon>
        <taxon>Pseudomonadota</taxon>
        <taxon>Betaproteobacteria</taxon>
        <taxon>Rhodocyclales</taxon>
        <taxon>Rhodocyclaceae</taxon>
        <taxon>Aromatoleum</taxon>
    </lineage>
</organism>
<dbReference type="PANTHER" id="PTHR30093">
    <property type="entry name" value="GENERAL SECRETION PATHWAY PROTEIN G"/>
    <property type="match status" value="1"/>
</dbReference>
<dbReference type="PANTHER" id="PTHR30093:SF47">
    <property type="entry name" value="TYPE IV PILUS NON-CORE MINOR PILIN PILE"/>
    <property type="match status" value="1"/>
</dbReference>
<dbReference type="Pfam" id="PF07963">
    <property type="entry name" value="N_methyl"/>
    <property type="match status" value="1"/>
</dbReference>
<dbReference type="Gene3D" id="3.30.700.10">
    <property type="entry name" value="Glycoprotein, Type 4 Pilin"/>
    <property type="match status" value="1"/>
</dbReference>
<keyword evidence="3" id="KW-1185">Reference proteome</keyword>
<dbReference type="RefSeq" id="WP_169260818.1">
    <property type="nucleotide sequence ID" value="NZ_WTVQ01000020.1"/>
</dbReference>
<dbReference type="EMBL" id="WTVQ01000020">
    <property type="protein sequence ID" value="NMG75664.1"/>
    <property type="molecule type" value="Genomic_DNA"/>
</dbReference>
<reference evidence="2 3" key="1">
    <citation type="submission" date="2019-12" db="EMBL/GenBank/DDBJ databases">
        <title>Comparative genomics gives insights into the taxonomy of the Azoarcus-Aromatoleum group and reveals separate origins of nif in the plant-associated Azoarcus and non-plant-associated Aromatoleum sub-groups.</title>
        <authorList>
            <person name="Lafos M."/>
            <person name="Maluk M."/>
            <person name="Batista M."/>
            <person name="Junghare M."/>
            <person name="Carmona M."/>
            <person name="Faoro H."/>
            <person name="Cruz L.M."/>
            <person name="Battistoni F."/>
            <person name="De Souza E."/>
            <person name="Pedrosa F."/>
            <person name="Chen W.-M."/>
            <person name="Poole P.S."/>
            <person name="Dixon R.A."/>
            <person name="James E.K."/>
        </authorList>
    </citation>
    <scope>NUCLEOTIDE SEQUENCE [LARGE SCALE GENOMIC DNA]</scope>
    <source>
        <strain evidence="2 3">22Lin</strain>
    </source>
</reference>
<dbReference type="InterPro" id="IPR012902">
    <property type="entry name" value="N_methyl_site"/>
</dbReference>
<proteinExistence type="predicted"/>
<accession>A0ABX1QB97</accession>
<sequence length="124" mass="13607">MKRRAGFTLIELLVVLSIIATLLAIAVPRYFGSIEKSQETALRQSLSVMREALDHHYGDIGSYPDSLQALVEKRYLRSVPIDPITERNDTWVLMPPPAGVTGNVGDVRSGAPGNGRDGTPFAEW</sequence>